<feature type="compositionally biased region" description="Basic and acidic residues" evidence="3">
    <location>
        <begin position="198"/>
        <end position="212"/>
    </location>
</feature>
<evidence type="ECO:0000256" key="2">
    <source>
        <dbReference type="ARBA" id="ARBA00033306"/>
    </source>
</evidence>
<dbReference type="OrthoDB" id="521617at2759"/>
<dbReference type="GO" id="GO:0036064">
    <property type="term" value="C:ciliary basal body"/>
    <property type="evidence" value="ECO:0007669"/>
    <property type="project" value="TreeGrafter"/>
</dbReference>
<dbReference type="PANTHER" id="PTHR34639:SF1">
    <property type="entry name" value="PROTEIN FLATTOP"/>
    <property type="match status" value="1"/>
</dbReference>
<dbReference type="FunCoup" id="B4MA79">
    <property type="interactions" value="1"/>
</dbReference>
<evidence type="ECO:0000256" key="1">
    <source>
        <dbReference type="ARBA" id="ARBA00009887"/>
    </source>
</evidence>
<organism evidence="4 5">
    <name type="scientific">Drosophila virilis</name>
    <name type="common">Fruit fly</name>
    <dbReference type="NCBI Taxonomy" id="7244"/>
    <lineage>
        <taxon>Eukaryota</taxon>
        <taxon>Metazoa</taxon>
        <taxon>Ecdysozoa</taxon>
        <taxon>Arthropoda</taxon>
        <taxon>Hexapoda</taxon>
        <taxon>Insecta</taxon>
        <taxon>Pterygota</taxon>
        <taxon>Neoptera</taxon>
        <taxon>Endopterygota</taxon>
        <taxon>Diptera</taxon>
        <taxon>Brachycera</taxon>
        <taxon>Muscomorpha</taxon>
        <taxon>Ephydroidea</taxon>
        <taxon>Drosophilidae</taxon>
        <taxon>Drosophila</taxon>
    </lineage>
</organism>
<sequence length="253" mass="28837">MSFNFSAMQYERGFRAKSVSNWEYPRFFAPRPRSLKGNSKPVAEKNGHLLATAARDGNFLGQYRGTYHLPLRITRSFASLYNRCLSGRHKYWKYPRDLCCCQLERPHPCDLQKTLGRKDDPAWQRPKCQTKCEGLNQMLAINELHLKCKRTKCQPRPNEKLIPRVGDASSRYRKKLRKRPVTAFEYNRRGTVAQEEPTSDKTKAKQITKDAAKAPAVTSSQTKSTAKSPTKAPTKSNPKSKSPTGYCPVSCFS</sequence>
<protein>
    <recommendedName>
        <fullName evidence="2">Cilia- and flagella-associated protein 126</fullName>
    </recommendedName>
</protein>
<dbReference type="EMBL" id="CH940655">
    <property type="protein sequence ID" value="EDW66138.2"/>
    <property type="molecule type" value="Genomic_DNA"/>
</dbReference>
<dbReference type="eggNOG" id="ENOG502S5M4">
    <property type="taxonomic scope" value="Eukaryota"/>
</dbReference>
<dbReference type="InParanoid" id="B4MA79"/>
<evidence type="ECO:0000256" key="3">
    <source>
        <dbReference type="SAM" id="MobiDB-lite"/>
    </source>
</evidence>
<feature type="compositionally biased region" description="Polar residues" evidence="3">
    <location>
        <begin position="217"/>
        <end position="243"/>
    </location>
</feature>
<gene>
    <name evidence="4" type="primary">Dvir\GJ15715</name>
    <name evidence="4" type="ORF">Dvir_GJ15715</name>
</gene>
<evidence type="ECO:0000313" key="4">
    <source>
        <dbReference type="EMBL" id="EDW66138.2"/>
    </source>
</evidence>
<dbReference type="HOGENOM" id="CLU_079728_0_0_1"/>
<evidence type="ECO:0000313" key="5">
    <source>
        <dbReference type="Proteomes" id="UP000008792"/>
    </source>
</evidence>
<comment type="similarity">
    <text evidence="1">Belongs to the Flattop family.</text>
</comment>
<dbReference type="PANTHER" id="PTHR34639">
    <property type="entry name" value="PROTEIN FLATTOP"/>
    <property type="match status" value="1"/>
</dbReference>
<dbReference type="Pfam" id="PF22611">
    <property type="entry name" value="CFAP126"/>
    <property type="match status" value="1"/>
</dbReference>
<accession>B4MA79</accession>
<dbReference type="InterPro" id="IPR038797">
    <property type="entry name" value="Fltp"/>
</dbReference>
<dbReference type="GO" id="GO:0044782">
    <property type="term" value="P:cilium organization"/>
    <property type="evidence" value="ECO:0007669"/>
    <property type="project" value="TreeGrafter"/>
</dbReference>
<feature type="region of interest" description="Disordered" evidence="3">
    <location>
        <begin position="171"/>
        <end position="253"/>
    </location>
</feature>
<dbReference type="AlphaFoldDB" id="B4MA79"/>
<feature type="compositionally biased region" description="Basic residues" evidence="3">
    <location>
        <begin position="171"/>
        <end position="180"/>
    </location>
</feature>
<name>B4MA79_DROVI</name>
<reference evidence="4 5" key="1">
    <citation type="journal article" date="2007" name="Nature">
        <title>Evolution of genes and genomes on the Drosophila phylogeny.</title>
        <authorList>
            <consortium name="Drosophila 12 Genomes Consortium"/>
            <person name="Clark A.G."/>
            <person name="Eisen M.B."/>
            <person name="Smith D.R."/>
            <person name="Bergman C.M."/>
            <person name="Oliver B."/>
            <person name="Markow T.A."/>
            <person name="Kaufman T.C."/>
            <person name="Kellis M."/>
            <person name="Gelbart W."/>
            <person name="Iyer V.N."/>
            <person name="Pollard D.A."/>
            <person name="Sackton T.B."/>
            <person name="Larracuente A.M."/>
            <person name="Singh N.D."/>
            <person name="Abad J.P."/>
            <person name="Abt D.N."/>
            <person name="Adryan B."/>
            <person name="Aguade M."/>
            <person name="Akashi H."/>
            <person name="Anderson W.W."/>
            <person name="Aquadro C.F."/>
            <person name="Ardell D.H."/>
            <person name="Arguello R."/>
            <person name="Artieri C.G."/>
            <person name="Barbash D.A."/>
            <person name="Barker D."/>
            <person name="Barsanti P."/>
            <person name="Batterham P."/>
            <person name="Batzoglou S."/>
            <person name="Begun D."/>
            <person name="Bhutkar A."/>
            <person name="Blanco E."/>
            <person name="Bosak S.A."/>
            <person name="Bradley R.K."/>
            <person name="Brand A.D."/>
            <person name="Brent M.R."/>
            <person name="Brooks A.N."/>
            <person name="Brown R.H."/>
            <person name="Butlin R.K."/>
            <person name="Caggese C."/>
            <person name="Calvi B.R."/>
            <person name="Bernardo de Carvalho A."/>
            <person name="Caspi A."/>
            <person name="Castrezana S."/>
            <person name="Celniker S.E."/>
            <person name="Chang J.L."/>
            <person name="Chapple C."/>
            <person name="Chatterji S."/>
            <person name="Chinwalla A."/>
            <person name="Civetta A."/>
            <person name="Clifton S.W."/>
            <person name="Comeron J.M."/>
            <person name="Costello J.C."/>
            <person name="Coyne J.A."/>
            <person name="Daub J."/>
            <person name="David R.G."/>
            <person name="Delcher A.L."/>
            <person name="Delehaunty K."/>
            <person name="Do C.B."/>
            <person name="Ebling H."/>
            <person name="Edwards K."/>
            <person name="Eickbush T."/>
            <person name="Evans J.D."/>
            <person name="Filipski A."/>
            <person name="Findeiss S."/>
            <person name="Freyhult E."/>
            <person name="Fulton L."/>
            <person name="Fulton R."/>
            <person name="Garcia A.C."/>
            <person name="Gardiner A."/>
            <person name="Garfield D.A."/>
            <person name="Garvin B.E."/>
            <person name="Gibson G."/>
            <person name="Gilbert D."/>
            <person name="Gnerre S."/>
            <person name="Godfrey J."/>
            <person name="Good R."/>
            <person name="Gotea V."/>
            <person name="Gravely B."/>
            <person name="Greenberg A.J."/>
            <person name="Griffiths-Jones S."/>
            <person name="Gross S."/>
            <person name="Guigo R."/>
            <person name="Gustafson E.A."/>
            <person name="Haerty W."/>
            <person name="Hahn M.W."/>
            <person name="Halligan D.L."/>
            <person name="Halpern A.L."/>
            <person name="Halter G.M."/>
            <person name="Han M.V."/>
            <person name="Heger A."/>
            <person name="Hillier L."/>
            <person name="Hinrichs A.S."/>
            <person name="Holmes I."/>
            <person name="Hoskins R.A."/>
            <person name="Hubisz M.J."/>
            <person name="Hultmark D."/>
            <person name="Huntley M.A."/>
            <person name="Jaffe D.B."/>
            <person name="Jagadeeshan S."/>
            <person name="Jeck W.R."/>
            <person name="Johnson J."/>
            <person name="Jones C.D."/>
            <person name="Jordan W.C."/>
            <person name="Karpen G.H."/>
            <person name="Kataoka E."/>
            <person name="Keightley P.D."/>
            <person name="Kheradpour P."/>
            <person name="Kirkness E.F."/>
            <person name="Koerich L.B."/>
            <person name="Kristiansen K."/>
            <person name="Kudrna D."/>
            <person name="Kulathinal R.J."/>
            <person name="Kumar S."/>
            <person name="Kwok R."/>
            <person name="Lander E."/>
            <person name="Langley C.H."/>
            <person name="Lapoint R."/>
            <person name="Lazzaro B.P."/>
            <person name="Lee S.J."/>
            <person name="Levesque L."/>
            <person name="Li R."/>
            <person name="Lin C.F."/>
            <person name="Lin M.F."/>
            <person name="Lindblad-Toh K."/>
            <person name="Llopart A."/>
            <person name="Long M."/>
            <person name="Low L."/>
            <person name="Lozovsky E."/>
            <person name="Lu J."/>
            <person name="Luo M."/>
            <person name="Machado C.A."/>
            <person name="Makalowski W."/>
            <person name="Marzo M."/>
            <person name="Matsuda M."/>
            <person name="Matzkin L."/>
            <person name="McAllister B."/>
            <person name="McBride C.S."/>
            <person name="McKernan B."/>
            <person name="McKernan K."/>
            <person name="Mendez-Lago M."/>
            <person name="Minx P."/>
            <person name="Mollenhauer M.U."/>
            <person name="Montooth K."/>
            <person name="Mount S.M."/>
            <person name="Mu X."/>
            <person name="Myers E."/>
            <person name="Negre B."/>
            <person name="Newfeld S."/>
            <person name="Nielsen R."/>
            <person name="Noor M.A."/>
            <person name="O'Grady P."/>
            <person name="Pachter L."/>
            <person name="Papaceit M."/>
            <person name="Parisi M.J."/>
            <person name="Parisi M."/>
            <person name="Parts L."/>
            <person name="Pedersen J.S."/>
            <person name="Pesole G."/>
            <person name="Phillippy A.M."/>
            <person name="Ponting C.P."/>
            <person name="Pop M."/>
            <person name="Porcelli D."/>
            <person name="Powell J.R."/>
            <person name="Prohaska S."/>
            <person name="Pruitt K."/>
            <person name="Puig M."/>
            <person name="Quesneville H."/>
            <person name="Ram K.R."/>
            <person name="Rand D."/>
            <person name="Rasmussen M.D."/>
            <person name="Reed L.K."/>
            <person name="Reenan R."/>
            <person name="Reily A."/>
            <person name="Remington K.A."/>
            <person name="Rieger T.T."/>
            <person name="Ritchie M.G."/>
            <person name="Robin C."/>
            <person name="Rogers Y.H."/>
            <person name="Rohde C."/>
            <person name="Rozas J."/>
            <person name="Rubenfield M.J."/>
            <person name="Ruiz A."/>
            <person name="Russo S."/>
            <person name="Salzberg S.L."/>
            <person name="Sanchez-Gracia A."/>
            <person name="Saranga D.J."/>
            <person name="Sato H."/>
            <person name="Schaeffer S.W."/>
            <person name="Schatz M.C."/>
            <person name="Schlenke T."/>
            <person name="Schwartz R."/>
            <person name="Segarra C."/>
            <person name="Singh R.S."/>
            <person name="Sirot L."/>
            <person name="Sirota M."/>
            <person name="Sisneros N.B."/>
            <person name="Smith C.D."/>
            <person name="Smith T.F."/>
            <person name="Spieth J."/>
            <person name="Stage D.E."/>
            <person name="Stark A."/>
            <person name="Stephan W."/>
            <person name="Strausberg R.L."/>
            <person name="Strempel S."/>
            <person name="Sturgill D."/>
            <person name="Sutton G."/>
            <person name="Sutton G.G."/>
            <person name="Tao W."/>
            <person name="Teichmann S."/>
            <person name="Tobari Y.N."/>
            <person name="Tomimura Y."/>
            <person name="Tsolas J.M."/>
            <person name="Valente V.L."/>
            <person name="Venter E."/>
            <person name="Venter J.C."/>
            <person name="Vicario S."/>
            <person name="Vieira F.G."/>
            <person name="Vilella A.J."/>
            <person name="Villasante A."/>
            <person name="Walenz B."/>
            <person name="Wang J."/>
            <person name="Wasserman M."/>
            <person name="Watts T."/>
            <person name="Wilson D."/>
            <person name="Wilson R.K."/>
            <person name="Wing R.A."/>
            <person name="Wolfner M.F."/>
            <person name="Wong A."/>
            <person name="Wong G.K."/>
            <person name="Wu C.I."/>
            <person name="Wu G."/>
            <person name="Yamamoto D."/>
            <person name="Yang H.P."/>
            <person name="Yang S.P."/>
            <person name="Yorke J.A."/>
            <person name="Yoshida K."/>
            <person name="Zdobnov E."/>
            <person name="Zhang P."/>
            <person name="Zhang Y."/>
            <person name="Zimin A.V."/>
            <person name="Baldwin J."/>
            <person name="Abdouelleil A."/>
            <person name="Abdulkadir J."/>
            <person name="Abebe A."/>
            <person name="Abera B."/>
            <person name="Abreu J."/>
            <person name="Acer S.C."/>
            <person name="Aftuck L."/>
            <person name="Alexander A."/>
            <person name="An P."/>
            <person name="Anderson E."/>
            <person name="Anderson S."/>
            <person name="Arachi H."/>
            <person name="Azer M."/>
            <person name="Bachantsang P."/>
            <person name="Barry A."/>
            <person name="Bayul T."/>
            <person name="Berlin A."/>
            <person name="Bessette D."/>
            <person name="Bloom T."/>
            <person name="Blye J."/>
            <person name="Boguslavskiy L."/>
            <person name="Bonnet C."/>
            <person name="Boukhgalter B."/>
            <person name="Bourzgui I."/>
            <person name="Brown A."/>
            <person name="Cahill P."/>
            <person name="Channer S."/>
            <person name="Cheshatsang Y."/>
            <person name="Chuda L."/>
            <person name="Citroen M."/>
            <person name="Collymore A."/>
            <person name="Cooke P."/>
            <person name="Costello M."/>
            <person name="D'Aco K."/>
            <person name="Daza R."/>
            <person name="De Haan G."/>
            <person name="DeGray S."/>
            <person name="DeMaso C."/>
            <person name="Dhargay N."/>
            <person name="Dooley K."/>
            <person name="Dooley E."/>
            <person name="Doricent M."/>
            <person name="Dorje P."/>
            <person name="Dorjee K."/>
            <person name="Dupes A."/>
            <person name="Elong R."/>
            <person name="Falk J."/>
            <person name="Farina A."/>
            <person name="Faro S."/>
            <person name="Ferguson D."/>
            <person name="Fisher S."/>
            <person name="Foley C.D."/>
            <person name="Franke A."/>
            <person name="Friedrich D."/>
            <person name="Gadbois L."/>
            <person name="Gearin G."/>
            <person name="Gearin C.R."/>
            <person name="Giannoukos G."/>
            <person name="Goode T."/>
            <person name="Graham J."/>
            <person name="Grandbois E."/>
            <person name="Grewal S."/>
            <person name="Gyaltsen K."/>
            <person name="Hafez N."/>
            <person name="Hagos B."/>
            <person name="Hall J."/>
            <person name="Henson C."/>
            <person name="Hollinger A."/>
            <person name="Honan T."/>
            <person name="Huard M.D."/>
            <person name="Hughes L."/>
            <person name="Hurhula B."/>
            <person name="Husby M.E."/>
            <person name="Kamat A."/>
            <person name="Kanga B."/>
            <person name="Kashin S."/>
            <person name="Khazanovich D."/>
            <person name="Kisner P."/>
            <person name="Lance K."/>
            <person name="Lara M."/>
            <person name="Lee W."/>
            <person name="Lennon N."/>
            <person name="Letendre F."/>
            <person name="LeVine R."/>
            <person name="Lipovsky A."/>
            <person name="Liu X."/>
            <person name="Liu J."/>
            <person name="Liu S."/>
            <person name="Lokyitsang T."/>
            <person name="Lokyitsang Y."/>
            <person name="Lubonja R."/>
            <person name="Lui A."/>
            <person name="MacDonald P."/>
            <person name="Magnisalis V."/>
            <person name="Maru K."/>
            <person name="Matthews C."/>
            <person name="McCusker W."/>
            <person name="McDonough S."/>
            <person name="Mehta T."/>
            <person name="Meldrim J."/>
            <person name="Meneus L."/>
            <person name="Mihai O."/>
            <person name="Mihalev A."/>
            <person name="Mihova T."/>
            <person name="Mittelman R."/>
            <person name="Mlenga V."/>
            <person name="Montmayeur A."/>
            <person name="Mulrain L."/>
            <person name="Navidi A."/>
            <person name="Naylor J."/>
            <person name="Negash T."/>
            <person name="Nguyen T."/>
            <person name="Nguyen N."/>
            <person name="Nicol R."/>
            <person name="Norbu C."/>
            <person name="Norbu N."/>
            <person name="Novod N."/>
            <person name="O'Neill B."/>
            <person name="Osman S."/>
            <person name="Markiewicz E."/>
            <person name="Oyono O.L."/>
            <person name="Patti C."/>
            <person name="Phunkhang P."/>
            <person name="Pierre F."/>
            <person name="Priest M."/>
            <person name="Raghuraman S."/>
            <person name="Rege F."/>
            <person name="Reyes R."/>
            <person name="Rise C."/>
            <person name="Rogov P."/>
            <person name="Ross K."/>
            <person name="Ryan E."/>
            <person name="Settipalli S."/>
            <person name="Shea T."/>
            <person name="Sherpa N."/>
            <person name="Shi L."/>
            <person name="Shih D."/>
            <person name="Sparrow T."/>
            <person name="Spaulding J."/>
            <person name="Stalker J."/>
            <person name="Stange-Thomann N."/>
            <person name="Stavropoulos S."/>
            <person name="Stone C."/>
            <person name="Strader C."/>
            <person name="Tesfaye S."/>
            <person name="Thomson T."/>
            <person name="Thoulutsang Y."/>
            <person name="Thoulutsang D."/>
            <person name="Topham K."/>
            <person name="Topping I."/>
            <person name="Tsamla T."/>
            <person name="Vassiliev H."/>
            <person name="Vo A."/>
            <person name="Wangchuk T."/>
            <person name="Wangdi T."/>
            <person name="Weiand M."/>
            <person name="Wilkinson J."/>
            <person name="Wilson A."/>
            <person name="Yadav S."/>
            <person name="Young G."/>
            <person name="Yu Q."/>
            <person name="Zembek L."/>
            <person name="Zhong D."/>
            <person name="Zimmer A."/>
            <person name="Zwirko Z."/>
            <person name="Jaffe D.B."/>
            <person name="Alvarez P."/>
            <person name="Brockman W."/>
            <person name="Butler J."/>
            <person name="Chin C."/>
            <person name="Gnerre S."/>
            <person name="Grabherr M."/>
            <person name="Kleber M."/>
            <person name="Mauceli E."/>
            <person name="MacCallum I."/>
        </authorList>
    </citation>
    <scope>NUCLEOTIDE SEQUENCE [LARGE SCALE GENOMIC DNA]</scope>
    <source>
        <strain evidence="5">Tucson 15010-1051.87</strain>
    </source>
</reference>
<dbReference type="STRING" id="7244.B4MA79"/>
<dbReference type="CDD" id="cd23705">
    <property type="entry name" value="Flattop"/>
    <property type="match status" value="1"/>
</dbReference>
<proteinExistence type="inferred from homology"/>
<keyword evidence="5" id="KW-1185">Reference proteome</keyword>
<dbReference type="Proteomes" id="UP000008792">
    <property type="component" value="Unassembled WGS sequence"/>
</dbReference>
<dbReference type="KEGG" id="dvi:6634631"/>